<evidence type="ECO:0000313" key="1">
    <source>
        <dbReference type="EMBL" id="MPC20137.1"/>
    </source>
</evidence>
<gene>
    <name evidence="1" type="ORF">E2C01_013069</name>
</gene>
<name>A0A5B7DG45_PORTR</name>
<dbReference type="AlphaFoldDB" id="A0A5B7DG45"/>
<sequence>MNNLPRPAGSADTRSFSCTASKARHTWCSVAWPRGSQLNLRGPLFQLHFLINKSYDLQHYPKWY</sequence>
<organism evidence="1 2">
    <name type="scientific">Portunus trituberculatus</name>
    <name type="common">Swimming crab</name>
    <name type="synonym">Neptunus trituberculatus</name>
    <dbReference type="NCBI Taxonomy" id="210409"/>
    <lineage>
        <taxon>Eukaryota</taxon>
        <taxon>Metazoa</taxon>
        <taxon>Ecdysozoa</taxon>
        <taxon>Arthropoda</taxon>
        <taxon>Crustacea</taxon>
        <taxon>Multicrustacea</taxon>
        <taxon>Malacostraca</taxon>
        <taxon>Eumalacostraca</taxon>
        <taxon>Eucarida</taxon>
        <taxon>Decapoda</taxon>
        <taxon>Pleocyemata</taxon>
        <taxon>Brachyura</taxon>
        <taxon>Eubrachyura</taxon>
        <taxon>Portunoidea</taxon>
        <taxon>Portunidae</taxon>
        <taxon>Portuninae</taxon>
        <taxon>Portunus</taxon>
    </lineage>
</organism>
<dbReference type="EMBL" id="VSRR010000840">
    <property type="protein sequence ID" value="MPC20137.1"/>
    <property type="molecule type" value="Genomic_DNA"/>
</dbReference>
<evidence type="ECO:0000313" key="2">
    <source>
        <dbReference type="Proteomes" id="UP000324222"/>
    </source>
</evidence>
<keyword evidence="2" id="KW-1185">Reference proteome</keyword>
<dbReference type="Proteomes" id="UP000324222">
    <property type="component" value="Unassembled WGS sequence"/>
</dbReference>
<comment type="caution">
    <text evidence="1">The sequence shown here is derived from an EMBL/GenBank/DDBJ whole genome shotgun (WGS) entry which is preliminary data.</text>
</comment>
<accession>A0A5B7DG45</accession>
<protein>
    <submittedName>
        <fullName evidence="1">Uncharacterized protein</fullName>
    </submittedName>
</protein>
<reference evidence="1 2" key="1">
    <citation type="submission" date="2019-05" db="EMBL/GenBank/DDBJ databases">
        <title>Another draft genome of Portunus trituberculatus and its Hox gene families provides insights of decapod evolution.</title>
        <authorList>
            <person name="Jeong J.-H."/>
            <person name="Song I."/>
            <person name="Kim S."/>
            <person name="Choi T."/>
            <person name="Kim D."/>
            <person name="Ryu S."/>
            <person name="Kim W."/>
        </authorList>
    </citation>
    <scope>NUCLEOTIDE SEQUENCE [LARGE SCALE GENOMIC DNA]</scope>
    <source>
        <tissue evidence="1">Muscle</tissue>
    </source>
</reference>
<proteinExistence type="predicted"/>